<keyword evidence="18" id="KW-1185">Reference proteome</keyword>
<reference evidence="17 18" key="1">
    <citation type="submission" date="2019-09" db="EMBL/GenBank/DDBJ databases">
        <title>Bird 10,000 Genomes (B10K) Project - Family phase.</title>
        <authorList>
            <person name="Zhang G."/>
        </authorList>
    </citation>
    <scope>NUCLEOTIDE SEQUENCE [LARGE SCALE GENOMIC DNA]</scope>
    <source>
        <strain evidence="17">B10K-MSB-42743</strain>
        <tissue evidence="17">Heart</tissue>
    </source>
</reference>
<keyword evidence="6" id="KW-0479">Metal-binding</keyword>
<feature type="non-terminal residue" evidence="17">
    <location>
        <position position="1"/>
    </location>
</feature>
<evidence type="ECO:0000256" key="6">
    <source>
        <dbReference type="ARBA" id="ARBA00022723"/>
    </source>
</evidence>
<evidence type="ECO:0000256" key="11">
    <source>
        <dbReference type="ARBA" id="ARBA00023125"/>
    </source>
</evidence>
<evidence type="ECO:0000313" key="18">
    <source>
        <dbReference type="Proteomes" id="UP000545332"/>
    </source>
</evidence>
<evidence type="ECO:0000256" key="2">
    <source>
        <dbReference type="ARBA" id="ARBA00004210"/>
    </source>
</evidence>
<comment type="subcellular location">
    <subcellularLocation>
        <location evidence="2">Cytoplasm</location>
        <location evidence="2">Stress granule</location>
    </subcellularLocation>
    <subcellularLocation>
        <location evidence="3">Nucleus</location>
        <location evidence="3">Nucleolus</location>
    </subcellularLocation>
</comment>
<comment type="caution">
    <text evidence="17">The sequence shown here is derived from an EMBL/GenBank/DDBJ whole genome shotgun (WGS) entry which is preliminary data.</text>
</comment>
<dbReference type="GO" id="GO:0003727">
    <property type="term" value="F:single-stranded RNA binding"/>
    <property type="evidence" value="ECO:0007669"/>
    <property type="project" value="TreeGrafter"/>
</dbReference>
<evidence type="ECO:0000256" key="4">
    <source>
        <dbReference type="ARBA" id="ARBA00022490"/>
    </source>
</evidence>
<feature type="non-terminal residue" evidence="17">
    <location>
        <position position="235"/>
    </location>
</feature>
<dbReference type="PANTHER" id="PTHR28511:SF1">
    <property type="entry name" value="ENDONUCLEASE V"/>
    <property type="match status" value="1"/>
</dbReference>
<keyword evidence="9" id="KW-0460">Magnesium</keyword>
<keyword evidence="11" id="KW-0238">DNA-binding</keyword>
<evidence type="ECO:0000256" key="1">
    <source>
        <dbReference type="ARBA" id="ARBA00001946"/>
    </source>
</evidence>
<comment type="function">
    <text evidence="13">Endoribonuclease that specifically cleaves inosine-containing RNAs: cleaves RNA at the second phosphodiester bond 3' to inosine. Active against both single-stranded and double-stranded RNAs. Has strong preference for single-stranded RNAs (ssRNAs) toward double-stranded RNAs (dsRNAs). Cleaves mRNAs and tRNAs containing inosine. Also able to cleave structure-specific dsRNA substrates containing the specific sites 5'-IIUI-3' and 5'-UIUU-3'. Inosine is present in a number of RNAs following editing; the function of inosine-specific endoribonuclease is still unclear: it could either play a regulatory role in edited RNAs, or be involved in antiviral response by removing the hyperedited long viral dsRNA genome that has undergone A-to-I editing. Binds branched DNA structures.</text>
</comment>
<proteinExistence type="inferred from homology"/>
<evidence type="ECO:0000256" key="16">
    <source>
        <dbReference type="ARBA" id="ARBA00071695"/>
    </source>
</evidence>
<comment type="similarity">
    <text evidence="14">Belongs to the endonuclease V family.</text>
</comment>
<dbReference type="CDD" id="cd06559">
    <property type="entry name" value="Endonuclease_V"/>
    <property type="match status" value="1"/>
</dbReference>
<dbReference type="GO" id="GO:0016891">
    <property type="term" value="F:RNA endonuclease activity producing 5'-phosphomonoesters, hydrolytic mechanism"/>
    <property type="evidence" value="ECO:0007669"/>
    <property type="project" value="TreeGrafter"/>
</dbReference>
<dbReference type="Proteomes" id="UP000545332">
    <property type="component" value="Unassembled WGS sequence"/>
</dbReference>
<keyword evidence="8" id="KW-0378">Hydrolase</keyword>
<name>A0A7K4KMZ1_9AVES</name>
<evidence type="ECO:0000313" key="17">
    <source>
        <dbReference type="EMBL" id="NWI17777.1"/>
    </source>
</evidence>
<dbReference type="Pfam" id="PF04493">
    <property type="entry name" value="Endonuclease_5"/>
    <property type="match status" value="1"/>
</dbReference>
<dbReference type="Gene3D" id="3.30.2170.10">
    <property type="entry name" value="archaeoglobus fulgidus dsm 4304 superfamily"/>
    <property type="match status" value="1"/>
</dbReference>
<keyword evidence="12" id="KW-0539">Nucleus</keyword>
<evidence type="ECO:0000256" key="8">
    <source>
        <dbReference type="ARBA" id="ARBA00022801"/>
    </source>
</evidence>
<keyword evidence="5" id="KW-0540">Nuclease</keyword>
<dbReference type="GO" id="GO:0003677">
    <property type="term" value="F:DNA binding"/>
    <property type="evidence" value="ECO:0007669"/>
    <property type="project" value="UniProtKB-KW"/>
</dbReference>
<evidence type="ECO:0000256" key="10">
    <source>
        <dbReference type="ARBA" id="ARBA00022884"/>
    </source>
</evidence>
<evidence type="ECO:0000256" key="14">
    <source>
        <dbReference type="ARBA" id="ARBA00061268"/>
    </source>
</evidence>
<dbReference type="PANTHER" id="PTHR28511">
    <property type="entry name" value="ENDONUCLEASE V"/>
    <property type="match status" value="1"/>
</dbReference>
<dbReference type="GO" id="GO:0005730">
    <property type="term" value="C:nucleolus"/>
    <property type="evidence" value="ECO:0007669"/>
    <property type="project" value="UniProtKB-SubCell"/>
</dbReference>
<organism evidence="17 18">
    <name type="scientific">Crypturellus soui</name>
    <dbReference type="NCBI Taxonomy" id="458187"/>
    <lineage>
        <taxon>Eukaryota</taxon>
        <taxon>Metazoa</taxon>
        <taxon>Chordata</taxon>
        <taxon>Craniata</taxon>
        <taxon>Vertebrata</taxon>
        <taxon>Euteleostomi</taxon>
        <taxon>Archelosauria</taxon>
        <taxon>Archosauria</taxon>
        <taxon>Dinosauria</taxon>
        <taxon>Saurischia</taxon>
        <taxon>Theropoda</taxon>
        <taxon>Coelurosauria</taxon>
        <taxon>Aves</taxon>
        <taxon>Palaeognathae</taxon>
        <taxon>Tinamiformes</taxon>
        <taxon>Tinamidae</taxon>
        <taxon>Crypturellus</taxon>
    </lineage>
</organism>
<dbReference type="EMBL" id="VWPX01014782">
    <property type="protein sequence ID" value="NWI17777.1"/>
    <property type="molecule type" value="Genomic_DNA"/>
</dbReference>
<comment type="subunit">
    <text evidence="15">Monomer. Interacts with PABPC1; the interaction is RNA-dependent and stimulates ENDOV activity.</text>
</comment>
<sequence length="235" mass="25921">REQARLKAAVIEEDTEPWQTEPGLAGLQRVGGVDLSYVKGDDSSACASLVVLSYPALQVLYEDSRMVTVTAPYVAGFLAFREVHFLVEAVQRLQQKEPELRPQVLLVDGNGLLHPRGFGVACHLGVLTDLPCIGVAKNLLHVDGLAKDDLHREQIRSLQVEGDTFPLTGTSGNVLGMVSWAQLALRSCSSSSRPLYVSVGHRVSLETAVRLVRSCCRYRIPEPIRQVRRWGKPRK</sequence>
<evidence type="ECO:0000256" key="3">
    <source>
        <dbReference type="ARBA" id="ARBA00004604"/>
    </source>
</evidence>
<keyword evidence="10" id="KW-0694">RNA-binding</keyword>
<evidence type="ECO:0000256" key="7">
    <source>
        <dbReference type="ARBA" id="ARBA00022759"/>
    </source>
</evidence>
<comment type="cofactor">
    <cofactor evidence="1">
        <name>Mg(2+)</name>
        <dbReference type="ChEBI" id="CHEBI:18420"/>
    </cofactor>
</comment>
<dbReference type="InterPro" id="IPR007581">
    <property type="entry name" value="Endonuclease-V"/>
</dbReference>
<dbReference type="GO" id="GO:0010494">
    <property type="term" value="C:cytoplasmic stress granule"/>
    <property type="evidence" value="ECO:0007669"/>
    <property type="project" value="UniProtKB-SubCell"/>
</dbReference>
<evidence type="ECO:0000256" key="5">
    <source>
        <dbReference type="ARBA" id="ARBA00022722"/>
    </source>
</evidence>
<evidence type="ECO:0000256" key="12">
    <source>
        <dbReference type="ARBA" id="ARBA00023242"/>
    </source>
</evidence>
<keyword evidence="4" id="KW-0963">Cytoplasm</keyword>
<accession>A0A7K4KMZ1</accession>
<dbReference type="AlphaFoldDB" id="A0A7K4KMZ1"/>
<dbReference type="GO" id="GO:0046872">
    <property type="term" value="F:metal ion binding"/>
    <property type="evidence" value="ECO:0007669"/>
    <property type="project" value="UniProtKB-KW"/>
</dbReference>
<dbReference type="GO" id="GO:0006281">
    <property type="term" value="P:DNA repair"/>
    <property type="evidence" value="ECO:0007669"/>
    <property type="project" value="InterPro"/>
</dbReference>
<evidence type="ECO:0000256" key="13">
    <source>
        <dbReference type="ARBA" id="ARBA00056032"/>
    </source>
</evidence>
<dbReference type="OrthoDB" id="20018at2759"/>
<keyword evidence="7 17" id="KW-0255">Endonuclease</keyword>
<dbReference type="FunFam" id="3.30.2170.10:FF:000002">
    <property type="entry name" value="Endonuclease V"/>
    <property type="match status" value="1"/>
</dbReference>
<evidence type="ECO:0000256" key="15">
    <source>
        <dbReference type="ARBA" id="ARBA00061971"/>
    </source>
</evidence>
<protein>
    <recommendedName>
        <fullName evidence="16">Endonuclease V</fullName>
    </recommendedName>
</protein>
<evidence type="ECO:0000256" key="9">
    <source>
        <dbReference type="ARBA" id="ARBA00022842"/>
    </source>
</evidence>
<gene>
    <name evidence="17" type="primary">Endov</name>
    <name evidence="17" type="ORF">CRYSOU_R11779</name>
</gene>